<keyword evidence="1" id="KW-0732">Signal</keyword>
<dbReference type="PANTHER" id="PTHR33184">
    <property type="entry name" value="PROTEIN TAPETUM DETERMINANT 1-LIKE-RELATED"/>
    <property type="match status" value="1"/>
</dbReference>
<proteinExistence type="predicted"/>
<evidence type="ECO:0000313" key="3">
    <source>
        <dbReference type="Proteomes" id="UP001222027"/>
    </source>
</evidence>
<evidence type="ECO:0000256" key="1">
    <source>
        <dbReference type="ARBA" id="ARBA00022729"/>
    </source>
</evidence>
<gene>
    <name evidence="2" type="ORF">OPV22_019398</name>
</gene>
<keyword evidence="3" id="KW-1185">Reference proteome</keyword>
<dbReference type="Pfam" id="PF24068">
    <property type="entry name" value="TPD1_C"/>
    <property type="match status" value="1"/>
</dbReference>
<sequence>MDDIVLHQEQTAPLPNGIPTYTVNVLNLCALSDGCAMGEIHLSCGEFSSARQINPRIFRRLSINDCLLNDGRPLRPGQTISFQYANSFSQPMAVSSATCVSSA</sequence>
<dbReference type="InterPro" id="IPR040361">
    <property type="entry name" value="TPD1"/>
</dbReference>
<evidence type="ECO:0000313" key="2">
    <source>
        <dbReference type="EMBL" id="KAJ8475671.1"/>
    </source>
</evidence>
<dbReference type="GO" id="GO:0001709">
    <property type="term" value="P:cell fate determination"/>
    <property type="evidence" value="ECO:0007669"/>
    <property type="project" value="TreeGrafter"/>
</dbReference>
<dbReference type="PANTHER" id="PTHR33184:SF67">
    <property type="entry name" value="PROTEIN TAPETUM DETERMINANT 1"/>
    <property type="match status" value="1"/>
</dbReference>
<dbReference type="Proteomes" id="UP001222027">
    <property type="component" value="Unassembled WGS sequence"/>
</dbReference>
<dbReference type="AlphaFoldDB" id="A0AAV8P8V2"/>
<name>A0AAV8P8V2_ENSVE</name>
<organism evidence="2 3">
    <name type="scientific">Ensete ventricosum</name>
    <name type="common">Abyssinian banana</name>
    <name type="synonym">Musa ensete</name>
    <dbReference type="NCBI Taxonomy" id="4639"/>
    <lineage>
        <taxon>Eukaryota</taxon>
        <taxon>Viridiplantae</taxon>
        <taxon>Streptophyta</taxon>
        <taxon>Embryophyta</taxon>
        <taxon>Tracheophyta</taxon>
        <taxon>Spermatophyta</taxon>
        <taxon>Magnoliopsida</taxon>
        <taxon>Liliopsida</taxon>
        <taxon>Zingiberales</taxon>
        <taxon>Musaceae</taxon>
        <taxon>Ensete</taxon>
    </lineage>
</organism>
<protein>
    <submittedName>
        <fullName evidence="2">Uncharacterized protein</fullName>
    </submittedName>
</protein>
<comment type="caution">
    <text evidence="2">The sequence shown here is derived from an EMBL/GenBank/DDBJ whole genome shotgun (WGS) entry which is preliminary data.</text>
</comment>
<dbReference type="EMBL" id="JAQQAF010000006">
    <property type="protein sequence ID" value="KAJ8475671.1"/>
    <property type="molecule type" value="Genomic_DNA"/>
</dbReference>
<accession>A0AAV8P8V2</accession>
<reference evidence="2 3" key="1">
    <citation type="submission" date="2022-12" db="EMBL/GenBank/DDBJ databases">
        <title>Chromosome-scale assembly of the Ensete ventricosum genome.</title>
        <authorList>
            <person name="Dussert Y."/>
            <person name="Stocks J."/>
            <person name="Wendawek A."/>
            <person name="Woldeyes F."/>
            <person name="Nichols R.A."/>
            <person name="Borrell J.S."/>
        </authorList>
    </citation>
    <scope>NUCLEOTIDE SEQUENCE [LARGE SCALE GENOMIC DNA]</scope>
    <source>
        <strain evidence="3">cv. Maze</strain>
        <tissue evidence="2">Seeds</tissue>
    </source>
</reference>